<evidence type="ECO:0000256" key="1">
    <source>
        <dbReference type="SAM" id="MobiDB-lite"/>
    </source>
</evidence>
<accession>A0A521DXF4</accession>
<feature type="region of interest" description="Disordered" evidence="1">
    <location>
        <begin position="36"/>
        <end position="56"/>
    </location>
</feature>
<dbReference type="Proteomes" id="UP000317593">
    <property type="component" value="Unassembled WGS sequence"/>
</dbReference>
<gene>
    <name evidence="2" type="ORF">SAMN06265218_11241</name>
</gene>
<evidence type="ECO:0000313" key="2">
    <source>
        <dbReference type="EMBL" id="SMO76399.1"/>
    </source>
</evidence>
<sequence length="147" mass="16350">MKYGKETYYGNPHGRALSMFLLLSILLTLPALLHSSSSGPKSKTSQTAVSQIIHEPPPLDPAYLSLRHGMSSYEAQDKPVRDLADPLYLAEEKESSNSDNENNNKQRGELSTHAFFANFQSPQLYLNRLTQVINPVLLGLTTVILLH</sequence>
<evidence type="ECO:0000313" key="3">
    <source>
        <dbReference type="Proteomes" id="UP000317593"/>
    </source>
</evidence>
<dbReference type="RefSeq" id="WP_142715089.1">
    <property type="nucleotide sequence ID" value="NZ_FXTH01000012.1"/>
</dbReference>
<dbReference type="AlphaFoldDB" id="A0A521DXF4"/>
<proteinExistence type="predicted"/>
<organism evidence="2 3">
    <name type="scientific">Fodinibius sediminis</name>
    <dbReference type="NCBI Taxonomy" id="1214077"/>
    <lineage>
        <taxon>Bacteria</taxon>
        <taxon>Pseudomonadati</taxon>
        <taxon>Balneolota</taxon>
        <taxon>Balneolia</taxon>
        <taxon>Balneolales</taxon>
        <taxon>Balneolaceae</taxon>
        <taxon>Fodinibius</taxon>
    </lineage>
</organism>
<reference evidence="2 3" key="1">
    <citation type="submission" date="2017-05" db="EMBL/GenBank/DDBJ databases">
        <authorList>
            <person name="Varghese N."/>
            <person name="Submissions S."/>
        </authorList>
    </citation>
    <scope>NUCLEOTIDE SEQUENCE [LARGE SCALE GENOMIC DNA]</scope>
    <source>
        <strain evidence="2 3">DSM 21194</strain>
    </source>
</reference>
<feature type="region of interest" description="Disordered" evidence="1">
    <location>
        <begin position="75"/>
        <end position="106"/>
    </location>
</feature>
<feature type="compositionally biased region" description="Low complexity" evidence="1">
    <location>
        <begin position="36"/>
        <end position="45"/>
    </location>
</feature>
<protein>
    <submittedName>
        <fullName evidence="2">Uncharacterized protein</fullName>
    </submittedName>
</protein>
<keyword evidence="3" id="KW-1185">Reference proteome</keyword>
<dbReference type="EMBL" id="FXTH01000012">
    <property type="protein sequence ID" value="SMO76399.1"/>
    <property type="molecule type" value="Genomic_DNA"/>
</dbReference>
<name>A0A521DXF4_9BACT</name>